<name>F2NFK7_DESAR</name>
<proteinExistence type="predicted"/>
<keyword evidence="1" id="KW-1133">Transmembrane helix</keyword>
<dbReference type="AlphaFoldDB" id="F2NFK7"/>
<evidence type="ECO:0000256" key="1">
    <source>
        <dbReference type="SAM" id="Phobius"/>
    </source>
</evidence>
<reference evidence="3" key="2">
    <citation type="submission" date="2011-03" db="EMBL/GenBank/DDBJ databases">
        <title>The complete genome of Desulfobacca acetoxidans DSM 11109.</title>
        <authorList>
            <consortium name="US DOE Joint Genome Institute (JGI-PGF)"/>
            <person name="Lucas S."/>
            <person name="Copeland A."/>
            <person name="Lapidus A."/>
            <person name="Bruce D."/>
            <person name="Goodwin L."/>
            <person name="Pitluck S."/>
            <person name="Peters L."/>
            <person name="Kyrpides N."/>
            <person name="Mavromatis K."/>
            <person name="Ivanova N."/>
            <person name="Ovchinnikova G."/>
            <person name="Teshima H."/>
            <person name="Detter J.C."/>
            <person name="Han C."/>
            <person name="Land M."/>
            <person name="Hauser L."/>
            <person name="Markowitz V."/>
            <person name="Cheng J.-F."/>
            <person name="Hugenholtz P."/>
            <person name="Woyke T."/>
            <person name="Wu D."/>
            <person name="Spring S."/>
            <person name="Schueler E."/>
            <person name="Brambilla E."/>
            <person name="Klenk H.-P."/>
            <person name="Eisen J.A."/>
        </authorList>
    </citation>
    <scope>NUCLEOTIDE SEQUENCE [LARGE SCALE GENOMIC DNA]</scope>
    <source>
        <strain evidence="3">ATCC 700848 / DSM 11109 / ASRB2</strain>
    </source>
</reference>
<evidence type="ECO:0000313" key="2">
    <source>
        <dbReference type="EMBL" id="AEB10126.1"/>
    </source>
</evidence>
<keyword evidence="1" id="KW-0812">Transmembrane</keyword>
<dbReference type="RefSeq" id="WP_013707235.1">
    <property type="nucleotide sequence ID" value="NC_015388.1"/>
</dbReference>
<keyword evidence="1" id="KW-0472">Membrane</keyword>
<evidence type="ECO:0000313" key="3">
    <source>
        <dbReference type="Proteomes" id="UP000000483"/>
    </source>
</evidence>
<gene>
    <name evidence="2" type="ordered locus">Desac_2302</name>
</gene>
<organism evidence="2 3">
    <name type="scientific">Desulfobacca acetoxidans (strain ATCC 700848 / DSM 11109 / ASRB2)</name>
    <dbReference type="NCBI Taxonomy" id="880072"/>
    <lineage>
        <taxon>Bacteria</taxon>
        <taxon>Pseudomonadati</taxon>
        <taxon>Thermodesulfobacteriota</taxon>
        <taxon>Desulfobaccia</taxon>
        <taxon>Desulfobaccales</taxon>
        <taxon>Desulfobaccaceae</taxon>
        <taxon>Desulfobacca</taxon>
    </lineage>
</organism>
<accession>F2NFK7</accession>
<sequence>MNPKFAASGTAKWQCRLLPIMVGLLAGLLCYPTPALAFMPHWDPEEAFFVRQFAYLFWALAMLFFIFELRQQKLQQYRSFRLLARSGGFFVAWNIVCFIGQFIRLILAPNDRAEPAAAFVQGLAYWLYVITKLDNLLLAPAFIFLYLGIRAFGREGTVRPQ</sequence>
<feature type="transmembrane region" description="Helical" evidence="1">
    <location>
        <begin position="123"/>
        <end position="149"/>
    </location>
</feature>
<dbReference type="Proteomes" id="UP000000483">
    <property type="component" value="Chromosome"/>
</dbReference>
<dbReference type="EMBL" id="CP002629">
    <property type="protein sequence ID" value="AEB10126.1"/>
    <property type="molecule type" value="Genomic_DNA"/>
</dbReference>
<feature type="transmembrane region" description="Helical" evidence="1">
    <location>
        <begin position="53"/>
        <end position="70"/>
    </location>
</feature>
<reference evidence="2 3" key="1">
    <citation type="journal article" date="2011" name="Stand. Genomic Sci.">
        <title>Complete genome sequence of the acetate-degrading sulfate reducer Desulfobacca acetoxidans type strain (ASRB2).</title>
        <authorList>
            <person name="Goker M."/>
            <person name="Teshima H."/>
            <person name="Lapidus A."/>
            <person name="Nolan M."/>
            <person name="Lucas S."/>
            <person name="Hammon N."/>
            <person name="Deshpande S."/>
            <person name="Cheng J.F."/>
            <person name="Tapia R."/>
            <person name="Han C."/>
            <person name="Goodwin L."/>
            <person name="Pitluck S."/>
            <person name="Huntemann M."/>
            <person name="Liolios K."/>
            <person name="Ivanova N."/>
            <person name="Pagani I."/>
            <person name="Mavromatis K."/>
            <person name="Ovchinikova G."/>
            <person name="Pati A."/>
            <person name="Chen A."/>
            <person name="Palaniappan K."/>
            <person name="Land M."/>
            <person name="Hauser L."/>
            <person name="Brambilla E.M."/>
            <person name="Rohde M."/>
            <person name="Spring S."/>
            <person name="Detter J.C."/>
            <person name="Woyke T."/>
            <person name="Bristow J."/>
            <person name="Eisen J.A."/>
            <person name="Markowitz V."/>
            <person name="Hugenholtz P."/>
            <person name="Kyrpides N.C."/>
            <person name="Klenk H.P."/>
        </authorList>
    </citation>
    <scope>NUCLEOTIDE SEQUENCE [LARGE SCALE GENOMIC DNA]</scope>
    <source>
        <strain evidence="3">ATCC 700848 / DSM 11109 / ASRB2</strain>
    </source>
</reference>
<dbReference type="KEGG" id="dao:Desac_2302"/>
<keyword evidence="3" id="KW-1185">Reference proteome</keyword>
<protein>
    <submittedName>
        <fullName evidence="2">Uncharacterized protein</fullName>
    </submittedName>
</protein>
<dbReference type="HOGENOM" id="CLU_139042_0_0_7"/>
<feature type="transmembrane region" description="Helical" evidence="1">
    <location>
        <begin position="82"/>
        <end position="103"/>
    </location>
</feature>